<sequence length="82" mass="8970">MTHIANTSPAVFVSNVFLVILFFANLFFSANARAELLDGAMLYKKYQCHICHGERGGHPARSGYPVIATLAINIVVIGEFTL</sequence>
<keyword evidence="1" id="KW-1133">Transmembrane helix</keyword>
<accession>A0A2T3JH87</accession>
<comment type="caution">
    <text evidence="2">The sequence shown here is derived from an EMBL/GenBank/DDBJ whole genome shotgun (WGS) entry which is preliminary data.</text>
</comment>
<keyword evidence="1" id="KW-0812">Transmembrane</keyword>
<dbReference type="OrthoDB" id="9773456at2"/>
<dbReference type="EMBL" id="PYMJ01000010">
    <property type="protein sequence ID" value="PSU48326.1"/>
    <property type="molecule type" value="Genomic_DNA"/>
</dbReference>
<evidence type="ECO:0000313" key="2">
    <source>
        <dbReference type="EMBL" id="PSU48326.1"/>
    </source>
</evidence>
<keyword evidence="1" id="KW-0472">Membrane</keyword>
<evidence type="ECO:0008006" key="4">
    <source>
        <dbReference type="Google" id="ProtNLM"/>
    </source>
</evidence>
<dbReference type="SUPFAM" id="SSF46626">
    <property type="entry name" value="Cytochrome c"/>
    <property type="match status" value="1"/>
</dbReference>
<feature type="transmembrane region" description="Helical" evidence="1">
    <location>
        <begin position="12"/>
        <end position="32"/>
    </location>
</feature>
<protein>
    <recommendedName>
        <fullName evidence="4">Cytochrome c domain-containing protein</fullName>
    </recommendedName>
</protein>
<dbReference type="GO" id="GO:0009055">
    <property type="term" value="F:electron transfer activity"/>
    <property type="evidence" value="ECO:0007669"/>
    <property type="project" value="InterPro"/>
</dbReference>
<evidence type="ECO:0000313" key="3">
    <source>
        <dbReference type="Proteomes" id="UP000240987"/>
    </source>
</evidence>
<organism evidence="2 3">
    <name type="scientific">Photobacterium frigidiphilum</name>
    <dbReference type="NCBI Taxonomy" id="264736"/>
    <lineage>
        <taxon>Bacteria</taxon>
        <taxon>Pseudomonadati</taxon>
        <taxon>Pseudomonadota</taxon>
        <taxon>Gammaproteobacteria</taxon>
        <taxon>Vibrionales</taxon>
        <taxon>Vibrionaceae</taxon>
        <taxon>Photobacterium</taxon>
    </lineage>
</organism>
<dbReference type="RefSeq" id="WP_107242931.1">
    <property type="nucleotide sequence ID" value="NZ_PYMJ01000010.1"/>
</dbReference>
<reference evidence="2 3" key="1">
    <citation type="submission" date="2018-01" db="EMBL/GenBank/DDBJ databases">
        <title>Whole genome sequencing of Histamine producing bacteria.</title>
        <authorList>
            <person name="Butler K."/>
        </authorList>
    </citation>
    <scope>NUCLEOTIDE SEQUENCE [LARGE SCALE GENOMIC DNA]</scope>
    <source>
        <strain evidence="2 3">JCM 12947</strain>
    </source>
</reference>
<dbReference type="InterPro" id="IPR036909">
    <property type="entry name" value="Cyt_c-like_dom_sf"/>
</dbReference>
<proteinExistence type="predicted"/>
<dbReference type="AlphaFoldDB" id="A0A2T3JH87"/>
<name>A0A2T3JH87_9GAMM</name>
<evidence type="ECO:0000256" key="1">
    <source>
        <dbReference type="SAM" id="Phobius"/>
    </source>
</evidence>
<dbReference type="Proteomes" id="UP000240987">
    <property type="component" value="Unassembled WGS sequence"/>
</dbReference>
<keyword evidence="3" id="KW-1185">Reference proteome</keyword>
<gene>
    <name evidence="2" type="ORF">C9J12_11970</name>
</gene>
<dbReference type="GO" id="GO:0020037">
    <property type="term" value="F:heme binding"/>
    <property type="evidence" value="ECO:0007669"/>
    <property type="project" value="InterPro"/>
</dbReference>